<accession>A0A8D0GMW2</accession>
<dbReference type="GeneTree" id="ENSGT00940000171204"/>
<proteinExistence type="predicted"/>
<protein>
    <submittedName>
        <fullName evidence="1">Uncharacterized protein</fullName>
    </submittedName>
</protein>
<dbReference type="AlphaFoldDB" id="A0A8D0GMW2"/>
<dbReference type="Proteomes" id="UP000694392">
    <property type="component" value="Unplaced"/>
</dbReference>
<dbReference type="Gene3D" id="2.30.29.30">
    <property type="entry name" value="Pleckstrin-homology domain (PH domain)/Phosphotyrosine-binding domain (PTB)"/>
    <property type="match status" value="1"/>
</dbReference>
<reference evidence="1" key="2">
    <citation type="submission" date="2025-09" db="UniProtKB">
        <authorList>
            <consortium name="Ensembl"/>
        </authorList>
    </citation>
    <scope>IDENTIFICATION</scope>
</reference>
<name>A0A8D0GMW2_SPHPU</name>
<evidence type="ECO:0000313" key="1">
    <source>
        <dbReference type="Ensembl" id="ENSSPUP00000011161.1"/>
    </source>
</evidence>
<reference evidence="1" key="1">
    <citation type="submission" date="2025-08" db="UniProtKB">
        <authorList>
            <consortium name="Ensembl"/>
        </authorList>
    </citation>
    <scope>IDENTIFICATION</scope>
</reference>
<dbReference type="OMA" id="TPEHTSF"/>
<sequence length="89" mass="10266">EVLFDVKETEVLIQEKPSLKVLFHYPYPEISSVGRRLDNRNLFAFCIGVSLETPEHTSFDCLVFESNSEEECEEIIKRIGKQIFKSLGV</sequence>
<keyword evidence="2" id="KW-1185">Reference proteome</keyword>
<dbReference type="SUPFAM" id="SSF50729">
    <property type="entry name" value="PH domain-like"/>
    <property type="match status" value="1"/>
</dbReference>
<organism evidence="1 2">
    <name type="scientific">Sphenodon punctatus</name>
    <name type="common">Tuatara</name>
    <name type="synonym">Hatteria punctata</name>
    <dbReference type="NCBI Taxonomy" id="8508"/>
    <lineage>
        <taxon>Eukaryota</taxon>
        <taxon>Metazoa</taxon>
        <taxon>Chordata</taxon>
        <taxon>Craniata</taxon>
        <taxon>Vertebrata</taxon>
        <taxon>Euteleostomi</taxon>
        <taxon>Lepidosauria</taxon>
        <taxon>Sphenodontia</taxon>
        <taxon>Sphenodontidae</taxon>
        <taxon>Sphenodon</taxon>
    </lineage>
</organism>
<dbReference type="InterPro" id="IPR011993">
    <property type="entry name" value="PH-like_dom_sf"/>
</dbReference>
<dbReference type="Ensembl" id="ENSSPUT00000011895.1">
    <property type="protein sequence ID" value="ENSSPUP00000011161.1"/>
    <property type="gene ID" value="ENSSPUG00000008575.1"/>
</dbReference>
<evidence type="ECO:0000313" key="2">
    <source>
        <dbReference type="Proteomes" id="UP000694392"/>
    </source>
</evidence>